<gene>
    <name evidence="2" type="ORF">SCF082_LOCUS8144</name>
</gene>
<dbReference type="EMBL" id="CAXAMM010004647">
    <property type="protein sequence ID" value="CAK9004358.1"/>
    <property type="molecule type" value="Genomic_DNA"/>
</dbReference>
<name>A0ABP0ISH9_9DINO</name>
<evidence type="ECO:0000313" key="3">
    <source>
        <dbReference type="Proteomes" id="UP001642464"/>
    </source>
</evidence>
<comment type="caution">
    <text evidence="2">The sequence shown here is derived from an EMBL/GenBank/DDBJ whole genome shotgun (WGS) entry which is preliminary data.</text>
</comment>
<sequence>MEQVAGWATCMAIWPSKFVSPGDYDLEIEVERLLARREGERLSSYKLIQALSKQLWLVTRKQLSVTDLKVPADQLPTFERLEPGDFRTVENGWLRVTKEDGRTLDVDLRGLVQQDSLVFEKYVARIACDFGIPLCSEEDKRAVWEALPEMLTSFVNKGSLPKSGRWFSFHDVGSEQMREWWATRMVLGVYLDCEEAINPDSLENFKALRKSAGGLKLGYMCTSQNFWEDSKIILTCAQPLYTFFCQRVRDCKTADDSLEFSVKAPKEWRGMPHLSKLADFLTSLGLAEIQPIAFWSSDVHQMAQKVFSYLTSLLGHCSGVPHSDNLLEDAKLLANDCVRLPAVQLIVNDSGTLEEREIRHGPAVTEDAFLQLRRETKDTYKANERCNPKTHKLPKFFGKIMKRERSWAVISEPNLRCSADGLLNLLCKKGNLIQKCGLVFLILQNHKWASLAWPVVWVGENLLQVKPGAEVEWIFVYNPDDWEAIPFTVVRRADLGFGLCFQRSGPIERLVRFALRSPGNFVLNDFHVLCDHYGIPNGSSQKTRFGALQLLAFRFGRNDEDYVKEVLEAEGKGKSSACKRNENQSDFMECLLENMNLEERVNFKDLKQEVSSAERYSFAKRQLWNEWNKEKKAEIEEAEPDAHDSEMVAPPVLAIADEVAEASMIVPGSPAAGSHESEQEDLQPADSSAPPEVHEHSQERMSLPQVSESEPRLQEADNLHPTAAEESQVEEGGPTAAGSSRDKPKASSPVRAPVVRVHRSPAEILNQLSPPGMMLRMTYNDHRFKVEIGSRFHESSSKLKAPYSQKSYSKSFASGAPTWQEALSDVHNHAWTKHNLMVIAGYMVGASNPQSPGVIPEEVLSDLQPEIEKMPPPKKYG</sequence>
<keyword evidence="3" id="KW-1185">Reference proteome</keyword>
<protein>
    <submittedName>
        <fullName evidence="2">Uncharacterized protein</fullName>
    </submittedName>
</protein>
<organism evidence="2 3">
    <name type="scientific">Durusdinium trenchii</name>
    <dbReference type="NCBI Taxonomy" id="1381693"/>
    <lineage>
        <taxon>Eukaryota</taxon>
        <taxon>Sar</taxon>
        <taxon>Alveolata</taxon>
        <taxon>Dinophyceae</taxon>
        <taxon>Suessiales</taxon>
        <taxon>Symbiodiniaceae</taxon>
        <taxon>Durusdinium</taxon>
    </lineage>
</organism>
<proteinExistence type="predicted"/>
<evidence type="ECO:0000313" key="2">
    <source>
        <dbReference type="EMBL" id="CAK9004358.1"/>
    </source>
</evidence>
<accession>A0ABP0ISH9</accession>
<feature type="compositionally biased region" description="Basic and acidic residues" evidence="1">
    <location>
        <begin position="709"/>
        <end position="718"/>
    </location>
</feature>
<feature type="region of interest" description="Disordered" evidence="1">
    <location>
        <begin position="667"/>
        <end position="753"/>
    </location>
</feature>
<dbReference type="Proteomes" id="UP001642464">
    <property type="component" value="Unassembled WGS sequence"/>
</dbReference>
<evidence type="ECO:0000256" key="1">
    <source>
        <dbReference type="SAM" id="MobiDB-lite"/>
    </source>
</evidence>
<reference evidence="2 3" key="1">
    <citation type="submission" date="2024-02" db="EMBL/GenBank/DDBJ databases">
        <authorList>
            <person name="Chen Y."/>
            <person name="Shah S."/>
            <person name="Dougan E. K."/>
            <person name="Thang M."/>
            <person name="Chan C."/>
        </authorList>
    </citation>
    <scope>NUCLEOTIDE SEQUENCE [LARGE SCALE GENOMIC DNA]</scope>
</reference>